<dbReference type="Proteomes" id="UP000006727">
    <property type="component" value="Chromosome 24"/>
</dbReference>
<reference evidence="2 4" key="1">
    <citation type="journal article" date="2008" name="Science">
        <title>The Physcomitrella genome reveals evolutionary insights into the conquest of land by plants.</title>
        <authorList>
            <person name="Rensing S."/>
            <person name="Lang D."/>
            <person name="Zimmer A."/>
            <person name="Terry A."/>
            <person name="Salamov A."/>
            <person name="Shapiro H."/>
            <person name="Nishiyama T."/>
            <person name="Perroud P.-F."/>
            <person name="Lindquist E."/>
            <person name="Kamisugi Y."/>
            <person name="Tanahashi T."/>
            <person name="Sakakibara K."/>
            <person name="Fujita T."/>
            <person name="Oishi K."/>
            <person name="Shin-I T."/>
            <person name="Kuroki Y."/>
            <person name="Toyoda A."/>
            <person name="Suzuki Y."/>
            <person name="Hashimoto A."/>
            <person name="Yamaguchi K."/>
            <person name="Sugano A."/>
            <person name="Kohara Y."/>
            <person name="Fujiyama A."/>
            <person name="Anterola A."/>
            <person name="Aoki S."/>
            <person name="Ashton N."/>
            <person name="Barbazuk W.B."/>
            <person name="Barker E."/>
            <person name="Bennetzen J."/>
            <person name="Bezanilla M."/>
            <person name="Blankenship R."/>
            <person name="Cho S.H."/>
            <person name="Dutcher S."/>
            <person name="Estelle M."/>
            <person name="Fawcett J.A."/>
            <person name="Gundlach H."/>
            <person name="Hanada K."/>
            <person name="Heyl A."/>
            <person name="Hicks K.A."/>
            <person name="Hugh J."/>
            <person name="Lohr M."/>
            <person name="Mayer K."/>
            <person name="Melkozernov A."/>
            <person name="Murata T."/>
            <person name="Nelson D."/>
            <person name="Pils B."/>
            <person name="Prigge M."/>
            <person name="Reiss B."/>
            <person name="Renner T."/>
            <person name="Rombauts S."/>
            <person name="Rushton P."/>
            <person name="Sanderfoot A."/>
            <person name="Schween G."/>
            <person name="Shiu S.-H."/>
            <person name="Stueber K."/>
            <person name="Theodoulou F.L."/>
            <person name="Tu H."/>
            <person name="Van de Peer Y."/>
            <person name="Verrier P.J."/>
            <person name="Waters E."/>
            <person name="Wood A."/>
            <person name="Yang L."/>
            <person name="Cove D."/>
            <person name="Cuming A."/>
            <person name="Hasebe M."/>
            <person name="Lucas S."/>
            <person name="Mishler D.B."/>
            <person name="Reski R."/>
            <person name="Grigoriev I."/>
            <person name="Quatrano R.S."/>
            <person name="Boore J.L."/>
        </authorList>
    </citation>
    <scope>NUCLEOTIDE SEQUENCE [LARGE SCALE GENOMIC DNA]</scope>
    <source>
        <strain evidence="3 4">cv. Gransden 2004</strain>
    </source>
</reference>
<dbReference type="GeneID" id="112276304"/>
<dbReference type="RefSeq" id="XP_024363224.1">
    <property type="nucleotide sequence ID" value="XM_024507456.2"/>
</dbReference>
<dbReference type="PANTHER" id="PTHR36773">
    <property type="entry name" value="EXPRESSED PROTEIN"/>
    <property type="match status" value="1"/>
</dbReference>
<dbReference type="Gramene" id="Pp3c24_16150V3.4">
    <property type="protein sequence ID" value="Pp3c24_16150V3.4"/>
    <property type="gene ID" value="Pp3c24_16150"/>
</dbReference>
<organism evidence="2">
    <name type="scientific">Physcomitrium patens</name>
    <name type="common">Spreading-leaved earth moss</name>
    <name type="synonym">Physcomitrella patens</name>
    <dbReference type="NCBI Taxonomy" id="3218"/>
    <lineage>
        <taxon>Eukaryota</taxon>
        <taxon>Viridiplantae</taxon>
        <taxon>Streptophyta</taxon>
        <taxon>Embryophyta</taxon>
        <taxon>Bryophyta</taxon>
        <taxon>Bryophytina</taxon>
        <taxon>Bryopsida</taxon>
        <taxon>Funariidae</taxon>
        <taxon>Funariales</taxon>
        <taxon>Funariaceae</taxon>
        <taxon>Physcomitrium</taxon>
    </lineage>
</organism>
<protein>
    <submittedName>
        <fullName evidence="2 3">Uncharacterized protein</fullName>
    </submittedName>
</protein>
<feature type="compositionally biased region" description="Polar residues" evidence="1">
    <location>
        <begin position="181"/>
        <end position="190"/>
    </location>
</feature>
<dbReference type="AlphaFoldDB" id="A9T7L3"/>
<proteinExistence type="predicted"/>
<dbReference type="Gramene" id="Pp3c24_16150V3.1">
    <property type="protein sequence ID" value="Pp3c24_16150V3.1"/>
    <property type="gene ID" value="Pp3c24_16150"/>
</dbReference>
<name>A9T7L3_PHYPA</name>
<dbReference type="PANTHER" id="PTHR36773:SF1">
    <property type="entry name" value="EXPRESSED PROTEIN"/>
    <property type="match status" value="1"/>
</dbReference>
<evidence type="ECO:0000313" key="2">
    <source>
        <dbReference type="EMBL" id="PNR28557.1"/>
    </source>
</evidence>
<gene>
    <name evidence="3" type="primary">LOC112276304</name>
    <name evidence="2" type="ORF">PHYPA_029149</name>
</gene>
<dbReference type="eggNOG" id="ENOG502S055">
    <property type="taxonomic scope" value="Eukaryota"/>
</dbReference>
<dbReference type="HOGENOM" id="CLU_1139616_0_0_1"/>
<dbReference type="Gramene" id="Pp3c24_16150V3.3">
    <property type="protein sequence ID" value="Pp3c24_16150V3.3"/>
    <property type="gene ID" value="Pp3c24_16150"/>
</dbReference>
<dbReference type="EnsemblPlants" id="Pp3c24_16150V3.4">
    <property type="protein sequence ID" value="Pp3c24_16150V3.4"/>
    <property type="gene ID" value="Pp3c24_16150"/>
</dbReference>
<dbReference type="EMBL" id="ABEU02000024">
    <property type="protein sequence ID" value="PNR28557.1"/>
    <property type="molecule type" value="Genomic_DNA"/>
</dbReference>
<reference evidence="2 4" key="2">
    <citation type="journal article" date="2018" name="Plant J.">
        <title>The Physcomitrella patens chromosome-scale assembly reveals moss genome structure and evolution.</title>
        <authorList>
            <person name="Lang D."/>
            <person name="Ullrich K.K."/>
            <person name="Murat F."/>
            <person name="Fuchs J."/>
            <person name="Jenkins J."/>
            <person name="Haas F.B."/>
            <person name="Piednoel M."/>
            <person name="Gundlach H."/>
            <person name="Van Bel M."/>
            <person name="Meyberg R."/>
            <person name="Vives C."/>
            <person name="Morata J."/>
            <person name="Symeonidi A."/>
            <person name="Hiss M."/>
            <person name="Muchero W."/>
            <person name="Kamisugi Y."/>
            <person name="Saleh O."/>
            <person name="Blanc G."/>
            <person name="Decker E.L."/>
            <person name="van Gessel N."/>
            <person name="Grimwood J."/>
            <person name="Hayes R.D."/>
            <person name="Graham S.W."/>
            <person name="Gunter L.E."/>
            <person name="McDaniel S.F."/>
            <person name="Hoernstein S.N.W."/>
            <person name="Larsson A."/>
            <person name="Li F.W."/>
            <person name="Perroud P.F."/>
            <person name="Phillips J."/>
            <person name="Ranjan P."/>
            <person name="Rokshar D.S."/>
            <person name="Rothfels C.J."/>
            <person name="Schneider L."/>
            <person name="Shu S."/>
            <person name="Stevenson D.W."/>
            <person name="Thummler F."/>
            <person name="Tillich M."/>
            <person name="Villarreal Aguilar J.C."/>
            <person name="Widiez T."/>
            <person name="Wong G.K."/>
            <person name="Wymore A."/>
            <person name="Zhang Y."/>
            <person name="Zimmer A.D."/>
            <person name="Quatrano R.S."/>
            <person name="Mayer K.F.X."/>
            <person name="Goodstein D."/>
            <person name="Casacuberta J.M."/>
            <person name="Vandepoele K."/>
            <person name="Reski R."/>
            <person name="Cuming A.C."/>
            <person name="Tuskan G.A."/>
            <person name="Maumus F."/>
            <person name="Salse J."/>
            <person name="Schmutz J."/>
            <person name="Rensing S.A."/>
        </authorList>
    </citation>
    <scope>NUCLEOTIDE SEQUENCE [LARGE SCALE GENOMIC DNA]</scope>
    <source>
        <strain evidence="3 4">cv. Gransden 2004</strain>
    </source>
</reference>
<dbReference type="Gramene" id="Pp3c24_16150V3.2">
    <property type="protein sequence ID" value="Pp3c24_16150V3.2"/>
    <property type="gene ID" value="Pp3c24_16150"/>
</dbReference>
<feature type="region of interest" description="Disordered" evidence="1">
    <location>
        <begin position="161"/>
        <end position="195"/>
    </location>
</feature>
<dbReference type="EnsemblPlants" id="Pp3c24_16150V3.2">
    <property type="protein sequence ID" value="Pp3c24_16150V3.2"/>
    <property type="gene ID" value="Pp3c24_16150"/>
</dbReference>
<accession>A9T7L3</accession>
<reference evidence="3" key="3">
    <citation type="submission" date="2020-12" db="UniProtKB">
        <authorList>
            <consortium name="EnsemblPlants"/>
        </authorList>
    </citation>
    <scope>IDENTIFICATION</scope>
</reference>
<dbReference type="STRING" id="3218.A9T7L3"/>
<evidence type="ECO:0000256" key="1">
    <source>
        <dbReference type="SAM" id="MobiDB-lite"/>
    </source>
</evidence>
<keyword evidence="4" id="KW-1185">Reference proteome</keyword>
<dbReference type="PaxDb" id="3218-PP1S178_138V6.1"/>
<dbReference type="EnsemblPlants" id="Pp3c24_16150V3.1">
    <property type="protein sequence ID" value="Pp3c24_16150V3.1"/>
    <property type="gene ID" value="Pp3c24_16150"/>
</dbReference>
<sequence length="293" mass="33312">MNPNSDLPGKEAYRSSQVNLSPYVTVVAFDPLIPLARIPVPAGQEEDPSKGPYVLAFRNDETWRQSWRTCKENVVTQCEAGAKVGCSISAAKACRQPWWKAYLPFLGSGSDDPSKREECERREMRSCLLSSHERCFTYARETCVPVYSNMRIAIPGTPIDRRFNGRPLRRPRVTRHDKLPTQASSPSNPETAGLKEEELRLARTTFLGRELMQYERRDDSWERMAHWSFHGAPHEDMIGTIPKEGWVGGLVHPALRSPSPHIEKEYPTSKGPICIASEWLQKLQRFVMDKLSS</sequence>
<dbReference type="EnsemblPlants" id="Pp3c24_16150V3.3">
    <property type="protein sequence ID" value="Pp3c24_16150V3.3"/>
    <property type="gene ID" value="Pp3c24_16150"/>
</dbReference>
<evidence type="ECO:0000313" key="4">
    <source>
        <dbReference type="Proteomes" id="UP000006727"/>
    </source>
</evidence>
<evidence type="ECO:0000313" key="3">
    <source>
        <dbReference type="EnsemblPlants" id="Pp3c24_16150V3.1"/>
    </source>
</evidence>